<evidence type="ECO:0000256" key="1">
    <source>
        <dbReference type="ARBA" id="ARBA00006479"/>
    </source>
</evidence>
<comment type="caution">
    <text evidence="3">The sequence shown here is derived from an EMBL/GenBank/DDBJ whole genome shotgun (WGS) entry which is preliminary data.</text>
</comment>
<evidence type="ECO:0000313" key="5">
    <source>
        <dbReference type="Proteomes" id="UP001243856"/>
    </source>
</evidence>
<dbReference type="SUPFAM" id="SSF53067">
    <property type="entry name" value="Actin-like ATPase domain"/>
    <property type="match status" value="1"/>
</dbReference>
<dbReference type="GeneID" id="64187363"/>
<accession>A0AAP4BSZ1</accession>
<gene>
    <name evidence="2" type="ORF">QPX45_00925</name>
    <name evidence="3" type="ORF">QPX54_02205</name>
</gene>
<reference evidence="3 5" key="1">
    <citation type="submission" date="2023-05" db="EMBL/GenBank/DDBJ databases">
        <title>Metabolic capabilities are highly conserved among human nasal-associated Corynebacterium species in pangenomic analyses.</title>
        <authorList>
            <person name="Tran T.H."/>
            <person name="Roberts A.Q."/>
            <person name="Escapa I.F."/>
            <person name="Gao W."/>
            <person name="Conlan S."/>
            <person name="Kong H."/>
            <person name="Segre J.A."/>
            <person name="Kelly M.S."/>
            <person name="Lemon K.P."/>
        </authorList>
    </citation>
    <scope>NUCLEOTIDE SEQUENCE</scope>
    <source>
        <strain evidence="3">KPL2654</strain>
        <strain evidence="2 5">KPL2811</strain>
    </source>
</reference>
<dbReference type="Proteomes" id="UP001226160">
    <property type="component" value="Unassembled WGS sequence"/>
</dbReference>
<dbReference type="NCBIfam" id="NF045942">
    <property type="entry name" value="PolPhglucPhase"/>
    <property type="match status" value="1"/>
</dbReference>
<name>A0AAP4BSZ1_9CORY</name>
<proteinExistence type="inferred from homology"/>
<dbReference type="InterPro" id="IPR000600">
    <property type="entry name" value="ROK"/>
</dbReference>
<keyword evidence="5" id="KW-1185">Reference proteome</keyword>
<dbReference type="Proteomes" id="UP001243856">
    <property type="component" value="Unassembled WGS sequence"/>
</dbReference>
<dbReference type="PANTHER" id="PTHR18964:SF146">
    <property type="entry name" value="POLYPHOSPHATE GLUCOKINASE"/>
    <property type="match status" value="1"/>
</dbReference>
<dbReference type="Pfam" id="PF00480">
    <property type="entry name" value="ROK"/>
    <property type="match status" value="1"/>
</dbReference>
<protein>
    <submittedName>
        <fullName evidence="3">ROK family protein</fullName>
    </submittedName>
</protein>
<dbReference type="EMBL" id="JASNVK010000001">
    <property type="protein sequence ID" value="MDK4299820.1"/>
    <property type="molecule type" value="Genomic_DNA"/>
</dbReference>
<dbReference type="RefSeq" id="WP_018119685.1">
    <property type="nucleotide sequence ID" value="NZ_CBCRTU010000001.1"/>
</dbReference>
<organism evidence="3 4">
    <name type="scientific">Corynebacterium propinquum</name>
    <dbReference type="NCBI Taxonomy" id="43769"/>
    <lineage>
        <taxon>Bacteria</taxon>
        <taxon>Bacillati</taxon>
        <taxon>Actinomycetota</taxon>
        <taxon>Actinomycetes</taxon>
        <taxon>Mycobacteriales</taxon>
        <taxon>Corynebacteriaceae</taxon>
        <taxon>Corynebacterium</taxon>
    </lineage>
</organism>
<sequence length="254" mass="26481">MCEQQLGFGIDIGGSGTKGALVNLHTGEFIGERIKYETPKPATPEAVAATVAKIIDQADWDGPVGIALPGVVRGSSMLTAANIDPSWLHANIHDVFSAVLGERAITFLNDADAAGLAEVAYGNPQAQSGSVIFLTIGTGIGSAFLVEGKLFPNTELGHLLIGNEEAEKIASSGVKKSLGLSFDDWAPRLEKVLGEYERLFNPAAFVIGGGISRKSARWLPLLQLSTPIIPATLLNRAGIVGAALAAHSPEYIAG</sequence>
<comment type="similarity">
    <text evidence="1">Belongs to the ROK (NagC/XylR) family.</text>
</comment>
<dbReference type="PANTHER" id="PTHR18964">
    <property type="entry name" value="ROK (REPRESSOR, ORF, KINASE) FAMILY"/>
    <property type="match status" value="1"/>
</dbReference>
<dbReference type="CDD" id="cd24058">
    <property type="entry name" value="ASKHA_NBD_ROK_PPGK"/>
    <property type="match status" value="1"/>
</dbReference>
<dbReference type="InterPro" id="IPR043129">
    <property type="entry name" value="ATPase_NBD"/>
</dbReference>
<dbReference type="AlphaFoldDB" id="A0AAP4BSZ1"/>
<dbReference type="EMBL" id="JASNVP010000002">
    <property type="protein sequence ID" value="MDK4325333.1"/>
    <property type="molecule type" value="Genomic_DNA"/>
</dbReference>
<evidence type="ECO:0000313" key="2">
    <source>
        <dbReference type="EMBL" id="MDK4299820.1"/>
    </source>
</evidence>
<evidence type="ECO:0000313" key="4">
    <source>
        <dbReference type="Proteomes" id="UP001226160"/>
    </source>
</evidence>
<evidence type="ECO:0000313" key="3">
    <source>
        <dbReference type="EMBL" id="MDK4325333.1"/>
    </source>
</evidence>
<dbReference type="Gene3D" id="3.30.420.40">
    <property type="match status" value="2"/>
</dbReference>